<dbReference type="Proteomes" id="UP000284403">
    <property type="component" value="Unassembled WGS sequence"/>
</dbReference>
<dbReference type="PANTHER" id="PTHR32170">
    <property type="entry name" value="PROTEASOME ACTIVATOR COMPLEX SUBUNIT 4"/>
    <property type="match status" value="1"/>
</dbReference>
<feature type="region of interest" description="Disordered" evidence="1">
    <location>
        <begin position="1191"/>
        <end position="1261"/>
    </location>
</feature>
<feature type="domain" description="Proteasome activator complex subunit 4 C-terminal" evidence="2">
    <location>
        <begin position="2114"/>
        <end position="2202"/>
    </location>
</feature>
<dbReference type="OrthoDB" id="242645at2759"/>
<reference evidence="3 4" key="1">
    <citation type="journal article" date="2018" name="BMC Genomics">
        <title>Genomic comparison of Trypanosoma conorhini and Trypanosoma rangeli to Trypanosoma cruzi strains of high and low virulence.</title>
        <authorList>
            <person name="Bradwell K.R."/>
            <person name="Koparde V.N."/>
            <person name="Matveyev A.V."/>
            <person name="Serrano M.G."/>
            <person name="Alves J.M."/>
            <person name="Parikh H."/>
            <person name="Huang B."/>
            <person name="Lee V."/>
            <person name="Espinosa-Alvarez O."/>
            <person name="Ortiz P.A."/>
            <person name="Costa-Martins A.G."/>
            <person name="Teixeira M.M."/>
            <person name="Buck G.A."/>
        </authorList>
    </citation>
    <scope>NUCLEOTIDE SEQUENCE [LARGE SCALE GENOMIC DNA]</scope>
    <source>
        <strain evidence="3 4">025E</strain>
    </source>
</reference>
<accession>A0A3S5ISJ8</accession>
<evidence type="ECO:0000313" key="4">
    <source>
        <dbReference type="Proteomes" id="UP000284403"/>
    </source>
</evidence>
<dbReference type="InterPro" id="IPR021843">
    <property type="entry name" value="PSME4_C"/>
</dbReference>
<dbReference type="EMBL" id="MKKU01000455">
    <property type="protein sequence ID" value="RNF11707.1"/>
    <property type="molecule type" value="Genomic_DNA"/>
</dbReference>
<feature type="region of interest" description="Disordered" evidence="1">
    <location>
        <begin position="891"/>
        <end position="912"/>
    </location>
</feature>
<dbReference type="InterPro" id="IPR016024">
    <property type="entry name" value="ARM-type_fold"/>
</dbReference>
<dbReference type="SUPFAM" id="SSF48371">
    <property type="entry name" value="ARM repeat"/>
    <property type="match status" value="2"/>
</dbReference>
<dbReference type="RefSeq" id="XP_029226421.1">
    <property type="nucleotide sequence ID" value="XM_029373458.1"/>
</dbReference>
<dbReference type="InterPro" id="IPR035309">
    <property type="entry name" value="PSME4"/>
</dbReference>
<evidence type="ECO:0000259" key="2">
    <source>
        <dbReference type="Pfam" id="PF11919"/>
    </source>
</evidence>
<dbReference type="GO" id="GO:0016504">
    <property type="term" value="F:peptidase activator activity"/>
    <property type="evidence" value="ECO:0007669"/>
    <property type="project" value="InterPro"/>
</dbReference>
<evidence type="ECO:0000256" key="1">
    <source>
        <dbReference type="SAM" id="MobiDB-lite"/>
    </source>
</evidence>
<evidence type="ECO:0000313" key="3">
    <source>
        <dbReference type="EMBL" id="RNF11707.1"/>
    </source>
</evidence>
<dbReference type="InterPro" id="IPR011989">
    <property type="entry name" value="ARM-like"/>
</dbReference>
<comment type="caution">
    <text evidence="3">The sequence shown here is derived from an EMBL/GenBank/DDBJ whole genome shotgun (WGS) entry which is preliminary data.</text>
</comment>
<proteinExistence type="predicted"/>
<name>A0A3S5ISJ8_9TRYP</name>
<feature type="compositionally biased region" description="Low complexity" evidence="1">
    <location>
        <begin position="1197"/>
        <end position="1211"/>
    </location>
</feature>
<dbReference type="GO" id="GO:0010499">
    <property type="term" value="P:proteasomal ubiquitin-independent protein catabolic process"/>
    <property type="evidence" value="ECO:0007669"/>
    <property type="project" value="TreeGrafter"/>
</dbReference>
<sequence length="2203" mass="243428">MLLQRARGEGAGPMVQLSVGGENARITTTSRKTRDFYQDPLLPYLLQCIHPGLRGAVEVQDRAALLRGAQLLVEHGTPDEVARRIAVGVREGDPKGEDPSVQETGDFGADILLEPAFVSPSSEFASFYDADEELQRRCHHFLLTFTGAQEAYNVPYDVQRRVVPVLYAWVVNWEFLRRNTECWGSVAECFCRVVRSRRRRFSLRPDFELPWRPLVEILMSLFFQFGVMDLNVFQVMRKIAGRHLEELCELAALHFGADAWPGLWETFAPYFCEDREEAPMTLCLLCHLFPVHQLADDATGAALPLTERIVKFLLDDALYWQQRSGNWLAYSLKILFKMSLHHVGVVDFDSYAEPLFSAMLYELHLPIAEGMAMPEKAAGFGVLSQISLFSIGENEMAMAEGCVGNMLPRRTDSPLWNHLQRFIHATSVFLRPNATDKAVLRRVFAFYSSLVAVVHRRMKRQRSYTRARTTHPTQCAGRRIPEAYLWNRDTIDRFVGLVAPVLRLALHHRLEDVARIVGLLASLSPPTVQQLVLPCVDAGIRDHVGSSAQRALALRLLTKSLFPLSECRATRDECWLFLADALPLLLQWVSPGELSLSRLVLNLVFLICSMTKLRDLLGGQDAECSFAVALVERLFACAPHVKFGKGCDFDVLIHAMNALSLNMSDETLSCCISRVCREADAQGCLSNAHAVSCLLEPIARRAPERMMRWAIQRFAPPLQNASTSHCEVQWCAHLLAGCIRGAGLAGFSHRHELLRCIQCQVSFITSKERLLTAAALYTAVFAAFTEKVCTEAKAEEAPVSSTDDWAAQDAEEVDADSNQDAFEVSMCFCRSSTVQMTWREPTEAHLAYVVDVYSLFIEDIVDTVHNIERVLPPAAAARGDGLKSLLHLPTDDASQAASHEGAGSAPAAATPTAAPLEANSDAFTPKNVLRGVILWLRLVLEINQECHGSAGANGNSNKKSNMVPWWVQDPKCTLPLLPPALVSPALMLVPERIHRLLMEHTLRRMAGNMAEEIVIAKALHLDRSPVTHGMPPLDPTQANGVDPRGLHLVLTVLAELCNITPVAPLQYDHCRIYTQGPELFGSSVVEPLKERRYLPALFWRMKAESYTYKRRLLLLHTVSPKRLTELLSVAHTFLFSPYLSIQGNCSQILSECIPMMSCAATRRFLSQHLSVLEHIAKLWAEQDDAVCQLPPRPGAVATATTTPTTTTSSSSKVDTGGADAESPAGGQAEGRANSPASSAEDNTHRRGGASGAVGDEDEYNDADAFAGIDEGDDYNGDYMNELRTHCLSHLRRILTSALPLASTGFGSSCFCNDEALIYRTYEVLLHLPDQLVVQRGNSRVMPRKPHEFGGLATMEGATVARLCDKLLLLALQFAHRAPDRTVDCLLKIVTLYRPSQIALLSPQSVPIIFRLSVNSHGKARATSLHILQTLVLSLREPHPKAYVLTRRGALETSENVGFFRARYEVLKRDCPSFYGLRDVGLAFVPKAIRVDAEDVSPDMFHDGEAATVPAATVEFRKTYTERGKDDTTNPAQAGLKQQQERLAREELKRVIGHLSGILDTELNPPTADEPGLEGAAAAKLREGWIWKVMQLRHEQKTFSECRMRVWKAIGKLLGVEPSVRLFTRLSRLWLSDFVTLARGGGATAKESPQWLFSCVFDLLVAAIRMSKRHPAVRQEVLTCYIDALRLVCTSILVPHGVLVSFLQSVAALGEALKVDEVWSIYEFLFAALMPSPPSAAAATDPPSTEEDTDTVAQCSTSCCSGRTQELQRVLSVMVHLLGVFAHEVNVELLPRLCEQVLRNKEVFLYSLSSCIQGWAACVISEIMCLSLCKSEYIPPNVNAVGELLRFVDRIERLVELPPPPQPEPQPTLAPWSETPALGAAPLPLVSKFAATVGPPPECPMDPSLPLVEGFSLDSGRCTMPAAKLATVKTFVACWARATPPLLALRAQPVLSVLVRALDIAMPEMDGLTFQVESALQSIACVRLPKGTIQDMLQMLCSILKEERPYGKSRQAKVALSRMLCRVLLNNLHRIGKFAAMQNVAAAALASIGHGDGRVRSEGRLLLAVLSRVASVEQIEQIIRGYFQELRALSPVAASMAGAHPQSPLTHHENLRRRRRIALLLALCSLLSATPGVVPPYVPRLVERLAAYASDPAPEVQRAVRLAFDDWWRSHREGWELEHRPRFAAAGVHIEGMLPLLTAPAYLV</sequence>
<keyword evidence="4" id="KW-1185">Reference proteome</keyword>
<dbReference type="Pfam" id="PF11919">
    <property type="entry name" value="PSME4_C"/>
    <property type="match status" value="1"/>
</dbReference>
<dbReference type="GO" id="GO:0005829">
    <property type="term" value="C:cytosol"/>
    <property type="evidence" value="ECO:0007669"/>
    <property type="project" value="TreeGrafter"/>
</dbReference>
<dbReference type="GO" id="GO:0005634">
    <property type="term" value="C:nucleus"/>
    <property type="evidence" value="ECO:0007669"/>
    <property type="project" value="TreeGrafter"/>
</dbReference>
<feature type="compositionally biased region" description="Low complexity" evidence="1">
    <location>
        <begin position="896"/>
        <end position="912"/>
    </location>
</feature>
<dbReference type="GO" id="GO:0070628">
    <property type="term" value="F:proteasome binding"/>
    <property type="evidence" value="ECO:0007669"/>
    <property type="project" value="InterPro"/>
</dbReference>
<organism evidence="3 4">
    <name type="scientific">Trypanosoma conorhini</name>
    <dbReference type="NCBI Taxonomy" id="83891"/>
    <lineage>
        <taxon>Eukaryota</taxon>
        <taxon>Discoba</taxon>
        <taxon>Euglenozoa</taxon>
        <taxon>Kinetoplastea</taxon>
        <taxon>Metakinetoplastina</taxon>
        <taxon>Trypanosomatida</taxon>
        <taxon>Trypanosomatidae</taxon>
        <taxon>Trypanosoma</taxon>
    </lineage>
</organism>
<dbReference type="Gene3D" id="1.25.10.10">
    <property type="entry name" value="Leucine-rich Repeat Variant"/>
    <property type="match status" value="1"/>
</dbReference>
<dbReference type="GeneID" id="40320194"/>
<protein>
    <recommendedName>
        <fullName evidence="2">Proteasome activator complex subunit 4 C-terminal domain-containing protein</fullName>
    </recommendedName>
</protein>
<gene>
    <name evidence="3" type="ORF">Tco025E_06583</name>
</gene>
<dbReference type="PANTHER" id="PTHR32170:SF3">
    <property type="entry name" value="PROTEASOME ACTIVATOR COMPLEX SUBUNIT 4"/>
    <property type="match status" value="1"/>
</dbReference>